<dbReference type="Proteomes" id="UP000232164">
    <property type="component" value="Unassembled WGS sequence"/>
</dbReference>
<organism evidence="1 2">
    <name type="scientific">Rhizobium sullae</name>
    <name type="common">Rhizobium hedysari</name>
    <dbReference type="NCBI Taxonomy" id="50338"/>
    <lineage>
        <taxon>Bacteria</taxon>
        <taxon>Pseudomonadati</taxon>
        <taxon>Pseudomonadota</taxon>
        <taxon>Alphaproteobacteria</taxon>
        <taxon>Hyphomicrobiales</taxon>
        <taxon>Rhizobiaceae</taxon>
        <taxon>Rhizobium/Agrobacterium group</taxon>
        <taxon>Rhizobium</taxon>
    </lineage>
</organism>
<reference evidence="1 2" key="2">
    <citation type="submission" date="2017-12" db="EMBL/GenBank/DDBJ databases">
        <title>Genome sequence of Rhizobium sullae HCNT1 isolated from Sulla coronaria nodules and featuring peculiar denitrification phenotypes.</title>
        <authorList>
            <person name="De Diego-Diaz B."/>
            <person name="Treu L."/>
            <person name="Campanaro S."/>
            <person name="Da Silva Duarte V."/>
            <person name="Basaglia M."/>
            <person name="Favaro L."/>
            <person name="Casella S."/>
            <person name="Squartini A."/>
        </authorList>
    </citation>
    <scope>NUCLEOTIDE SEQUENCE [LARGE SCALE GENOMIC DNA]</scope>
    <source>
        <strain evidence="1 2">HCNT1</strain>
    </source>
</reference>
<proteinExistence type="predicted"/>
<comment type="caution">
    <text evidence="1">The sequence shown here is derived from an EMBL/GenBank/DDBJ whole genome shotgun (WGS) entry which is preliminary data.</text>
</comment>
<protein>
    <submittedName>
        <fullName evidence="1">Uncharacterized protein</fullName>
    </submittedName>
</protein>
<evidence type="ECO:0000313" key="1">
    <source>
        <dbReference type="EMBL" id="PKA44046.1"/>
    </source>
</evidence>
<dbReference type="EMBL" id="PIQN01000005">
    <property type="protein sequence ID" value="PKA44046.1"/>
    <property type="molecule type" value="Genomic_DNA"/>
</dbReference>
<reference evidence="1 2" key="1">
    <citation type="submission" date="2017-11" db="EMBL/GenBank/DDBJ databases">
        <authorList>
            <person name="Han C.G."/>
        </authorList>
    </citation>
    <scope>NUCLEOTIDE SEQUENCE [LARGE SCALE GENOMIC DNA]</scope>
    <source>
        <strain evidence="1 2">HCNT1</strain>
    </source>
</reference>
<gene>
    <name evidence="1" type="ORF">CWR43_07000</name>
</gene>
<dbReference type="AlphaFoldDB" id="A0A2N0DDB6"/>
<accession>A0A2N0DDB6</accession>
<sequence length="62" mass="6804">MDYRYPSTCPEGPRLASVRVSEISDSVADPSARGDEITAARDFLFQGFSAYPRAIYSLTNPS</sequence>
<name>A0A2N0DDB6_RHISU</name>
<evidence type="ECO:0000313" key="2">
    <source>
        <dbReference type="Proteomes" id="UP000232164"/>
    </source>
</evidence>